<keyword evidence="3 7" id="KW-0862">Zinc</keyword>
<dbReference type="SUPFAM" id="SSF50129">
    <property type="entry name" value="GroES-like"/>
    <property type="match status" value="1"/>
</dbReference>
<feature type="domain" description="Enoyl reductase (ER)" evidence="8">
    <location>
        <begin position="12"/>
        <end position="328"/>
    </location>
</feature>
<sequence length="330" mass="34195">MRVVALAAHEAGGPLRPLVREVGPPGPDEVDVRVTHCGICHTDVGVIDDEWGVGRFPVVAGHEAVGVVVAVGANARLEVGARVGVGAIAGSCGHCARCLGGRQNLCAARDDVVLRGDGGAFADHLRASDWRHVHPLPDALPSAEAAPLLCAGTTVFGPLLANGVRPTDRVAVVGVGGLGHLALQFLARWGCAVTAVSTTRAKEAEARAFGATDFRTPEELVEGSFDFVLSTVPADLPWDDYLAALRPGGTLCVVGVPASAIAVSPMSLLPHAKRLVGGVPASPEENRLMLDFAARHGIRAAVEVFPVGEVERALELVRGGGARYRAVLEF</sequence>
<dbReference type="PROSITE" id="PS00059">
    <property type="entry name" value="ADH_ZINC"/>
    <property type="match status" value="1"/>
</dbReference>
<dbReference type="Proteomes" id="UP000677152">
    <property type="component" value="Chromosome"/>
</dbReference>
<evidence type="ECO:0000313" key="10">
    <source>
        <dbReference type="Proteomes" id="UP000677152"/>
    </source>
</evidence>
<dbReference type="InterPro" id="IPR036291">
    <property type="entry name" value="NAD(P)-bd_dom_sf"/>
</dbReference>
<dbReference type="GO" id="GO:0008106">
    <property type="term" value="F:alcohol dehydrogenase (NADP+) activity"/>
    <property type="evidence" value="ECO:0007669"/>
    <property type="project" value="UniProtKB-EC"/>
</dbReference>
<proteinExistence type="inferred from homology"/>
<protein>
    <recommendedName>
        <fullName evidence="5">alcohol dehydrogenase (NADP(+))</fullName>
        <ecNumber evidence="5">1.1.1.2</ecNumber>
    </recommendedName>
</protein>
<evidence type="ECO:0000256" key="7">
    <source>
        <dbReference type="RuleBase" id="RU361277"/>
    </source>
</evidence>
<dbReference type="Gene3D" id="3.40.50.720">
    <property type="entry name" value="NAD(P)-binding Rossmann-like Domain"/>
    <property type="match status" value="1"/>
</dbReference>
<accession>A0AA45L7Q1</accession>
<dbReference type="Pfam" id="PF08240">
    <property type="entry name" value="ADH_N"/>
    <property type="match status" value="1"/>
</dbReference>
<keyword evidence="2 7" id="KW-0479">Metal-binding</keyword>
<reference evidence="9" key="1">
    <citation type="submission" date="2021-04" db="EMBL/GenBank/DDBJ databases">
        <title>Genomic sequence of Actinosynnema pretiosum subsp. pretiosum ATCC 31280 (C-14919).</title>
        <authorList>
            <person name="Bai L."/>
            <person name="Wang X."/>
            <person name="Xiao Y."/>
        </authorList>
    </citation>
    <scope>NUCLEOTIDE SEQUENCE</scope>
    <source>
        <strain evidence="9">ATCC 31280</strain>
    </source>
</reference>
<dbReference type="SMART" id="SM00829">
    <property type="entry name" value="PKS_ER"/>
    <property type="match status" value="1"/>
</dbReference>
<gene>
    <name evidence="9" type="ORF">KCV87_03280</name>
</gene>
<name>A0AA45L7Q1_9PSEU</name>
<dbReference type="SUPFAM" id="SSF51735">
    <property type="entry name" value="NAD(P)-binding Rossmann-fold domains"/>
    <property type="match status" value="1"/>
</dbReference>
<evidence type="ECO:0000256" key="6">
    <source>
        <dbReference type="ARBA" id="ARBA00048262"/>
    </source>
</evidence>
<dbReference type="EMBL" id="CP073249">
    <property type="protein sequence ID" value="QUF05154.1"/>
    <property type="molecule type" value="Genomic_DNA"/>
</dbReference>
<dbReference type="Pfam" id="PF00107">
    <property type="entry name" value="ADH_zinc_N"/>
    <property type="match status" value="1"/>
</dbReference>
<dbReference type="InterPro" id="IPR013149">
    <property type="entry name" value="ADH-like_C"/>
</dbReference>
<organism evidence="9 10">
    <name type="scientific">Actinosynnema pretiosum subsp. pretiosum</name>
    <dbReference type="NCBI Taxonomy" id="103721"/>
    <lineage>
        <taxon>Bacteria</taxon>
        <taxon>Bacillati</taxon>
        <taxon>Actinomycetota</taxon>
        <taxon>Actinomycetes</taxon>
        <taxon>Pseudonocardiales</taxon>
        <taxon>Pseudonocardiaceae</taxon>
        <taxon>Actinosynnema</taxon>
    </lineage>
</organism>
<evidence type="ECO:0000256" key="3">
    <source>
        <dbReference type="ARBA" id="ARBA00022833"/>
    </source>
</evidence>
<dbReference type="EC" id="1.1.1.2" evidence="5"/>
<dbReference type="Gene3D" id="3.90.180.10">
    <property type="entry name" value="Medium-chain alcohol dehydrogenases, catalytic domain"/>
    <property type="match status" value="1"/>
</dbReference>
<comment type="cofactor">
    <cofactor evidence="1 7">
        <name>Zn(2+)</name>
        <dbReference type="ChEBI" id="CHEBI:29105"/>
    </cofactor>
</comment>
<comment type="similarity">
    <text evidence="7">Belongs to the zinc-containing alcohol dehydrogenase family.</text>
</comment>
<dbReference type="PANTHER" id="PTHR42683">
    <property type="entry name" value="ALDEHYDE REDUCTASE"/>
    <property type="match status" value="1"/>
</dbReference>
<dbReference type="InterPro" id="IPR020843">
    <property type="entry name" value="ER"/>
</dbReference>
<evidence type="ECO:0000256" key="1">
    <source>
        <dbReference type="ARBA" id="ARBA00001947"/>
    </source>
</evidence>
<dbReference type="InterPro" id="IPR013154">
    <property type="entry name" value="ADH-like_N"/>
</dbReference>
<keyword evidence="4" id="KW-0560">Oxidoreductase</keyword>
<evidence type="ECO:0000313" key="9">
    <source>
        <dbReference type="EMBL" id="QUF05154.1"/>
    </source>
</evidence>
<evidence type="ECO:0000256" key="2">
    <source>
        <dbReference type="ARBA" id="ARBA00022723"/>
    </source>
</evidence>
<dbReference type="GO" id="GO:0008270">
    <property type="term" value="F:zinc ion binding"/>
    <property type="evidence" value="ECO:0007669"/>
    <property type="project" value="InterPro"/>
</dbReference>
<evidence type="ECO:0000259" key="8">
    <source>
        <dbReference type="SMART" id="SM00829"/>
    </source>
</evidence>
<dbReference type="InterPro" id="IPR011032">
    <property type="entry name" value="GroES-like_sf"/>
</dbReference>
<dbReference type="InterPro" id="IPR047109">
    <property type="entry name" value="CAD-like"/>
</dbReference>
<comment type="catalytic activity">
    <reaction evidence="6">
        <text>a primary alcohol + NADP(+) = an aldehyde + NADPH + H(+)</text>
        <dbReference type="Rhea" id="RHEA:15937"/>
        <dbReference type="ChEBI" id="CHEBI:15378"/>
        <dbReference type="ChEBI" id="CHEBI:15734"/>
        <dbReference type="ChEBI" id="CHEBI:17478"/>
        <dbReference type="ChEBI" id="CHEBI:57783"/>
        <dbReference type="ChEBI" id="CHEBI:58349"/>
        <dbReference type="EC" id="1.1.1.2"/>
    </reaction>
</comment>
<evidence type="ECO:0000256" key="5">
    <source>
        <dbReference type="ARBA" id="ARBA00024074"/>
    </source>
</evidence>
<dbReference type="InterPro" id="IPR002328">
    <property type="entry name" value="ADH_Zn_CS"/>
</dbReference>
<dbReference type="FunFam" id="3.40.50.720:FF:000022">
    <property type="entry name" value="Cinnamyl alcohol dehydrogenase"/>
    <property type="match status" value="1"/>
</dbReference>
<evidence type="ECO:0000256" key="4">
    <source>
        <dbReference type="ARBA" id="ARBA00023002"/>
    </source>
</evidence>
<dbReference type="AlphaFoldDB" id="A0AA45L7Q1"/>
<dbReference type="CDD" id="cd05283">
    <property type="entry name" value="CAD1"/>
    <property type="match status" value="1"/>
</dbReference>